<evidence type="ECO:0000259" key="3">
    <source>
        <dbReference type="Pfam" id="PF18998"/>
    </source>
</evidence>
<feature type="compositionally biased region" description="Low complexity" evidence="2">
    <location>
        <begin position="228"/>
        <end position="250"/>
    </location>
</feature>
<evidence type="ECO:0000256" key="1">
    <source>
        <dbReference type="ARBA" id="ARBA00004196"/>
    </source>
</evidence>
<feature type="domain" description="Bacterial repeat" evidence="3">
    <location>
        <begin position="1765"/>
        <end position="1841"/>
    </location>
</feature>
<proteinExistence type="predicted"/>
<dbReference type="Pfam" id="PF18998">
    <property type="entry name" value="Flg_new_2"/>
    <property type="match status" value="7"/>
</dbReference>
<feature type="region of interest" description="Disordered" evidence="2">
    <location>
        <begin position="2187"/>
        <end position="2233"/>
    </location>
</feature>
<dbReference type="EMBL" id="JBBMFM010000047">
    <property type="protein sequence ID" value="MEQ2426001.1"/>
    <property type="molecule type" value="Genomic_DNA"/>
</dbReference>
<comment type="caution">
    <text evidence="4">The sequence shown here is derived from an EMBL/GenBank/DDBJ whole genome shotgun (WGS) entry which is preliminary data.</text>
</comment>
<dbReference type="Gene3D" id="2.60.40.4270">
    <property type="entry name" value="Listeria-Bacteroides repeat domain"/>
    <property type="match status" value="2"/>
</dbReference>
<organism evidence="4 5">
    <name type="scientific">Enterocloster hominis</name>
    <name type="common">ex Hitch et al. 2024</name>
    <dbReference type="NCBI Taxonomy" id="1917870"/>
    <lineage>
        <taxon>Bacteria</taxon>
        <taxon>Bacillati</taxon>
        <taxon>Bacillota</taxon>
        <taxon>Clostridia</taxon>
        <taxon>Lachnospirales</taxon>
        <taxon>Lachnospiraceae</taxon>
        <taxon>Enterocloster</taxon>
    </lineage>
</organism>
<gene>
    <name evidence="4" type="ORF">WMQ36_13550</name>
</gene>
<feature type="domain" description="Bacterial repeat" evidence="3">
    <location>
        <begin position="1685"/>
        <end position="1756"/>
    </location>
</feature>
<feature type="compositionally biased region" description="Basic and acidic residues" evidence="2">
    <location>
        <begin position="452"/>
        <end position="463"/>
    </location>
</feature>
<keyword evidence="5" id="KW-1185">Reference proteome</keyword>
<feature type="domain" description="Bacterial repeat" evidence="3">
    <location>
        <begin position="1051"/>
        <end position="1110"/>
    </location>
</feature>
<dbReference type="InterPro" id="IPR013378">
    <property type="entry name" value="InlB-like_B-rpt"/>
</dbReference>
<dbReference type="InterPro" id="IPR044060">
    <property type="entry name" value="Bacterial_rp_domain"/>
</dbReference>
<feature type="domain" description="Bacterial repeat" evidence="3">
    <location>
        <begin position="1924"/>
        <end position="1972"/>
    </location>
</feature>
<feature type="domain" description="Bacterial repeat" evidence="3">
    <location>
        <begin position="1525"/>
        <end position="1599"/>
    </location>
</feature>
<evidence type="ECO:0000256" key="2">
    <source>
        <dbReference type="SAM" id="MobiDB-lite"/>
    </source>
</evidence>
<feature type="compositionally biased region" description="Basic and acidic residues" evidence="2">
    <location>
        <begin position="349"/>
        <end position="369"/>
    </location>
</feature>
<reference evidence="4 5" key="1">
    <citation type="submission" date="2024-03" db="EMBL/GenBank/DDBJ databases">
        <title>Human intestinal bacterial collection.</title>
        <authorList>
            <person name="Pauvert C."/>
            <person name="Hitch T.C.A."/>
            <person name="Clavel T."/>
        </authorList>
    </citation>
    <scope>NUCLEOTIDE SEQUENCE [LARGE SCALE GENOMIC DNA]</scope>
    <source>
        <strain evidence="4 5">CLA-SR-H021</strain>
    </source>
</reference>
<feature type="region of interest" description="Disordered" evidence="2">
    <location>
        <begin position="184"/>
        <end position="466"/>
    </location>
</feature>
<feature type="domain" description="Bacterial repeat" evidence="3">
    <location>
        <begin position="1439"/>
        <end position="1488"/>
    </location>
</feature>
<evidence type="ECO:0000313" key="4">
    <source>
        <dbReference type="EMBL" id="MEQ2426001.1"/>
    </source>
</evidence>
<feature type="compositionally biased region" description="Low complexity" evidence="2">
    <location>
        <begin position="406"/>
        <end position="435"/>
    </location>
</feature>
<dbReference type="Pfam" id="PF09479">
    <property type="entry name" value="Flg_new"/>
    <property type="match status" value="1"/>
</dbReference>
<sequence length="2286" mass="247233">MERRNKARAIVRNMHSMQRRFLAFVLAAAMIFTNVGVNVNTAYAASSSESVTFSMSGSQLVKAIEDAIANGSEVTADDFDFTNGKIAEFEELLFGEGRIYEAFPEPEGGSMDAELRVFVRLPEGADDMYMVTGDEEIIFLYVNNGEDTISCTTEITRMDDGKEKVKKTKRVTVKSYESAYGDEEVNLISKPAETPAPEETQGPAVEETTAPAETVNPDGTTVPDEDGTATVPEETATVEESTSSDSTTASEETDTPEETTAAQEESKAETQTEANDAESTEEKTPETEAPETEAPKAESPEAEAPKSESAEPVASIVRHYAPVVADNENGDAEPESKEETEAPEPEKEEEPKETKAPEKEETTVEKNETTEAIEATTEEIEAAGSNESTQAPEESTEGTAAEADQETTVPDTEETTAAAEESGSADNSGSSADVSSELEETVGTATSSTAEQTKETPSEENHVSKAGTADLVGMGYCSTAKVYVATLNQLKALDDFDGYKVSYAVYPEASARIVEGLRGVEEGGTLTFGVKNQLGSAIDYVSVNDEIIEADAVVENENGSQTAWYSVPDIYEEQDVEVYMNETMAHPAVELEPIVMDDGVIIYIGADEGVLPAGVTASAVRVNEDVENAVKETAQADEEGKIVSSVMAYDINLWLGDKLLDSDIWGGSKRVRVTFAGAPVEEQNAQSDKVEVMYVETVQDNDKEEKEKAAAQEIDIQAADIVNVEAVGASVDEASVSFEAKHFSIYAIVGSEAYKNSYTMYVGQTIRLEACDAIIGGTGGTWISSDPSIVSVEQSGIDWYPYAEVHANDISGKTVTLTYSYGWNGRYKQEFEITVKRNEVRAYFYVQKPGKDPASLEDKDWKYVGYGNIDVSGIKNQYGTDMVGGNKHYSLDNPASRVINYPAEANIKKVIADLYGVDANNIDVTISYSPYKITYPMGWVDEKGNSHDSGKATYHVDMTASVTTREKATATYWLWDAGEQGYQPVESYDVRIGDNTSPEKVYVDKKTVGGVEYLFSGWYTDEKRSQEAEFPYKVNQMVNFYARYIPNPSITIHYEAIGGGSVTKNKDQFKAYTEGPTGSTAITPQGYEFKGWFDNDMGEGTPISNNVQFTPDKPESGWMDGMTFYAVWEGNEDILTYNANEGSGDMSPSTGIVGGKVSVKENQFTRDGYYFAGWNTKADGTGTSYEPGDLYTLTAEEDILFAVWKEVGTFKVWAYYPDTNPDLSYGEYINRYEDYGPDDAPLTYRKDGTQDGAILNLNGVNEILAYSKAQTEAGHEGAKINSVYLMYETDTGWSKAIYATLKDSKAVAFDGLDDEVFHEGKESRLHITYKLPRTVQVEYWKNVGTDYEPVPLEGYEIGINPNFVYAYDYINISETSTSRQDIIKAVPASLLGYGLGKVVFKTGNDKPTGAEVDLGNRFRVKDTRAAQRICILLEENEDVTLTYVAGTGGSVAPESETVAPSTGIAKGSKATASPGYHFENWTVNGVAVGKNDVIGRHEIDKVAKASGIYEATEFKANFKEDEDVTINYVATEGGMVDLSKETIAPVTEDAEGSTASASPGYHFVNWTNENGDEVSTDLKYVPARVEGLNVAATYTANFAEDSKIIIQYKALKGGNVSTPYEILAPVTDNALGSEAQAQPGYHFVKWTNEAGDVVSEIEKYIPSKVDGVNKAAIYTAHFEEDADVTIVYKAEKGGKVTPTSETLAPATGEASGSTAEALPGYHFVNWTDKVGNVVSDDLKYVPAKVGGVNVAATYTAHFEEDADVTILYQATAGGSVNPASETLAPVTDVASGSTAEALPGYHFVNWTNKAGNVVSDDLKYVPAKVDGVNVAEIYTAHFEENPDVTILYQATEGGSVDPTSETLAPVTDYAAGSEARELPGYHFVNWTDADGNEVGRDYKFIPDKVDGVNVAATYTAHFEENETVTVKYVADIGGTVNKEEETLAPATGKPEGAKAAANDGYVFTYWTNMAGEKVGVDETFIPSKDSISKVFEADTYTAHFAIRGDLSYKVEYYYDGVLGEVDSKDNVIFETEIPFTTVPRVFEGRNYIFESANGPKTVGSDSSANLVKVYYVLDETGVEIPQEPDGIPDKYQITFTYVTGNNGSVGGRTTEVHTIQEITRNPETHEIIKVGSVIPAHPNADVTVSANSGYVFSNWSIDGNAGKTYSGVEAIKADAFVQDTTFIANFRSTGGSSSSGGGGGSNSGGPGRLSQTNGGPGAVTINPEDVPLAPLPETPLDMTLINDDEIPLAPLPKTGQGLAKSTLTMMMSGIFLMLTAISKKRKEEDS</sequence>
<comment type="subcellular location">
    <subcellularLocation>
        <location evidence="1">Cell envelope</location>
    </subcellularLocation>
</comment>
<dbReference type="RefSeq" id="WP_040381348.1">
    <property type="nucleotide sequence ID" value="NZ_JBBMFM010000047.1"/>
</dbReference>
<feature type="domain" description="Bacterial repeat" evidence="3">
    <location>
        <begin position="1632"/>
        <end position="1680"/>
    </location>
</feature>
<dbReference type="NCBIfam" id="NF033073">
    <property type="entry name" value="LPXTG_double"/>
    <property type="match status" value="1"/>
</dbReference>
<feature type="compositionally biased region" description="Basic and acidic residues" evidence="2">
    <location>
        <begin position="293"/>
        <end position="309"/>
    </location>
</feature>
<feature type="compositionally biased region" description="Gly residues" evidence="2">
    <location>
        <begin position="2193"/>
        <end position="2207"/>
    </location>
</feature>
<dbReference type="InterPro" id="IPR042229">
    <property type="entry name" value="Listeria/Bacterioides_rpt_sf"/>
</dbReference>
<protein>
    <submittedName>
        <fullName evidence="4">Doubled motif LPXTG anchor domain-containing protein</fullName>
    </submittedName>
</protein>
<evidence type="ECO:0000313" key="5">
    <source>
        <dbReference type="Proteomes" id="UP001454086"/>
    </source>
</evidence>
<name>A0ABV1D8E9_9FIRM</name>
<dbReference type="Proteomes" id="UP001454086">
    <property type="component" value="Unassembled WGS sequence"/>
</dbReference>
<accession>A0ABV1D8E9</accession>